<dbReference type="AlphaFoldDB" id="A0A934IIS9"/>
<dbReference type="InterPro" id="IPR011009">
    <property type="entry name" value="Kinase-like_dom_sf"/>
</dbReference>
<dbReference type="SUPFAM" id="SSF56112">
    <property type="entry name" value="Protein kinase-like (PK-like)"/>
    <property type="match status" value="1"/>
</dbReference>
<dbReference type="EMBL" id="JAEKPD010000013">
    <property type="protein sequence ID" value="MBJ3763691.1"/>
    <property type="molecule type" value="Genomic_DNA"/>
</dbReference>
<dbReference type="Gene3D" id="3.40.50.300">
    <property type="entry name" value="P-loop containing nucleotide triphosphate hydrolases"/>
    <property type="match status" value="1"/>
</dbReference>
<protein>
    <submittedName>
        <fullName evidence="1">AAA family ATPase</fullName>
    </submittedName>
</protein>
<sequence length="533" mass="57292">MDRTQDRPSRDSPPDDAQADVVRFLQGGAGLGAEARRIDTHGAMVFLIGDVALKMKRAVEYDYMDLSTVEKRRTLLMRELALNRRAAPSIYRDVVPVTRSRDGTLALNGGGRAVEWVLRMARFPAEAELSRIAAARGIDDALANDMGRAVARYHAAAPVISLDAVGLMRDILDELGRVFAEMGDALGPGALDWVARARRACADQRAVLRERTRQGSVRRCHGDLHLRNLVLIDDVPTPFDALEFDERLGTCDTLYDLAFLLMDLDHRGLGHAANRVLNAYLMDAAPDLSGAGLSLLPLYLSVRAAIRAMVEVQTAALAEGGATLRREARGHLGHALGYLDPPDPILVAFGGLSGTGKTTIAAALADRIGAAPGAIHIRSDILRKALLHRPILKPLGPEGYAADITGRTYDTLRMRAGQVLAQGHSVILDAMHATPDARHDAEGVARSAGCAFVGIWLDAGTQTRLDRIAARPPDASDADAELVRRQAEADPGPISWHRIDTRLPLDAVVDEISLLLAPRLGGLPTDQGAAHVG</sequence>
<dbReference type="Pfam" id="PF13671">
    <property type="entry name" value="AAA_33"/>
    <property type="match status" value="1"/>
</dbReference>
<keyword evidence="2" id="KW-1185">Reference proteome</keyword>
<dbReference type="InterPro" id="IPR027417">
    <property type="entry name" value="P-loop_NTPase"/>
</dbReference>
<evidence type="ECO:0000313" key="1">
    <source>
        <dbReference type="EMBL" id="MBJ3763691.1"/>
    </source>
</evidence>
<organism evidence="1 2">
    <name type="scientific">Palleronia pontilimi</name>
    <dbReference type="NCBI Taxonomy" id="1964209"/>
    <lineage>
        <taxon>Bacteria</taxon>
        <taxon>Pseudomonadati</taxon>
        <taxon>Pseudomonadota</taxon>
        <taxon>Alphaproteobacteria</taxon>
        <taxon>Rhodobacterales</taxon>
        <taxon>Roseobacteraceae</taxon>
        <taxon>Palleronia</taxon>
    </lineage>
</organism>
<dbReference type="PANTHER" id="PTHR43883">
    <property type="entry name" value="SLR0207 PROTEIN"/>
    <property type="match status" value="1"/>
</dbReference>
<evidence type="ECO:0000313" key="2">
    <source>
        <dbReference type="Proteomes" id="UP000642488"/>
    </source>
</evidence>
<accession>A0A934IIS9</accession>
<name>A0A934IIS9_9RHOB</name>
<gene>
    <name evidence="1" type="ORF">ILP92_13115</name>
</gene>
<reference evidence="1" key="1">
    <citation type="submission" date="2020-12" db="EMBL/GenBank/DDBJ databases">
        <title>Bacterial taxonomy.</title>
        <authorList>
            <person name="Pan X."/>
        </authorList>
    </citation>
    <scope>NUCLEOTIDE SEQUENCE</scope>
    <source>
        <strain evidence="1">KCTC 52957</strain>
    </source>
</reference>
<dbReference type="SUPFAM" id="SSF52540">
    <property type="entry name" value="P-loop containing nucleoside triphosphate hydrolases"/>
    <property type="match status" value="1"/>
</dbReference>
<dbReference type="RefSeq" id="WP_198916864.1">
    <property type="nucleotide sequence ID" value="NZ_JAEKPD010000013.1"/>
</dbReference>
<comment type="caution">
    <text evidence="1">The sequence shown here is derived from an EMBL/GenBank/DDBJ whole genome shotgun (WGS) entry which is preliminary data.</text>
</comment>
<dbReference type="InterPro" id="IPR052732">
    <property type="entry name" value="Cell-binding_unc_protein"/>
</dbReference>
<dbReference type="PANTHER" id="PTHR43883:SF1">
    <property type="entry name" value="GLUCONOKINASE"/>
    <property type="match status" value="1"/>
</dbReference>
<dbReference type="Proteomes" id="UP000642488">
    <property type="component" value="Unassembled WGS sequence"/>
</dbReference>
<proteinExistence type="predicted"/>